<keyword evidence="3 6" id="KW-1133">Transmembrane helix</keyword>
<evidence type="ECO:0000256" key="5">
    <source>
        <dbReference type="SAM" id="MobiDB-lite"/>
    </source>
</evidence>
<dbReference type="Pfam" id="PF07738">
    <property type="entry name" value="Sad1_UNC"/>
    <property type="match status" value="2"/>
</dbReference>
<dbReference type="PANTHER" id="PTHR12911:SF8">
    <property type="entry name" value="KLAROID PROTEIN-RELATED"/>
    <property type="match status" value="1"/>
</dbReference>
<dbReference type="PROSITE" id="PS51469">
    <property type="entry name" value="SUN"/>
    <property type="match status" value="1"/>
</dbReference>
<feature type="domain" description="SUN" evidence="7">
    <location>
        <begin position="298"/>
        <end position="505"/>
    </location>
</feature>
<dbReference type="EMBL" id="JAPEVG010000652">
    <property type="protein sequence ID" value="KAJ8456632.1"/>
    <property type="molecule type" value="Genomic_DNA"/>
</dbReference>
<feature type="region of interest" description="Disordered" evidence="5">
    <location>
        <begin position="284"/>
        <end position="346"/>
    </location>
</feature>
<dbReference type="AlphaFoldDB" id="A0AAD7THE2"/>
<feature type="region of interest" description="Disordered" evidence="5">
    <location>
        <begin position="91"/>
        <end position="131"/>
    </location>
</feature>
<name>A0AAD7THE2_9APHY</name>
<evidence type="ECO:0000313" key="9">
    <source>
        <dbReference type="Proteomes" id="UP001215151"/>
    </source>
</evidence>
<dbReference type="Proteomes" id="UP001215151">
    <property type="component" value="Unassembled WGS sequence"/>
</dbReference>
<comment type="subcellular location">
    <subcellularLocation>
        <location evidence="1">Membrane</location>
    </subcellularLocation>
</comment>
<comment type="caution">
    <text evidence="8">The sequence shown here is derived from an EMBL/GenBank/DDBJ whole genome shotgun (WGS) entry which is preliminary data.</text>
</comment>
<dbReference type="Gene3D" id="2.60.120.260">
    <property type="entry name" value="Galactose-binding domain-like"/>
    <property type="match status" value="1"/>
</dbReference>
<feature type="transmembrane region" description="Helical" evidence="6">
    <location>
        <begin position="238"/>
        <end position="257"/>
    </location>
</feature>
<reference evidence="8" key="1">
    <citation type="submission" date="2022-11" db="EMBL/GenBank/DDBJ databases">
        <title>Genome Sequence of Cubamyces cubensis.</title>
        <authorList>
            <person name="Buettner E."/>
        </authorList>
    </citation>
    <scope>NUCLEOTIDE SEQUENCE</scope>
    <source>
        <strain evidence="8">MPL-01</strain>
    </source>
</reference>
<evidence type="ECO:0000256" key="6">
    <source>
        <dbReference type="SAM" id="Phobius"/>
    </source>
</evidence>
<proteinExistence type="predicted"/>
<evidence type="ECO:0000259" key="7">
    <source>
        <dbReference type="PROSITE" id="PS51469"/>
    </source>
</evidence>
<protein>
    <recommendedName>
        <fullName evidence="7">SUN domain-containing protein</fullName>
    </recommendedName>
</protein>
<dbReference type="PANTHER" id="PTHR12911">
    <property type="entry name" value="SAD1/UNC-84-LIKE PROTEIN-RELATED"/>
    <property type="match status" value="1"/>
</dbReference>
<sequence>MPELLRYLLICGLLMSWLYLIWRQLWSSPCASRAVTSYTFSARAPIRQGKTTFLEFAAPSPPSTHMHKGVQPTILRVLDIYNVVEARRGMHTPDNADGLPKTEVDDGPRESKPSITTPKSGRPSIKGPVLRIEPVLRTPALNAPSAMPMPMRITRSISKLSMTNVSDDDRVSVDADPKLPYVHRQAKPYAVFFCSEGPKTICSPPLLLNQDENAPRRVKPQGHRPLPRVLVGRKRLPVLANILVISLAAALTVTLAWKDIPYGRLSTVLGGLAEMNQRVFNGLQDHVTPGPLDPPTTPSSSLPHSLGPAFRPDYTLDANGGKVVPTLTSSDRSRRRAPSAAPGPEVVISEDSSIGNCWTPGVSGQVGLSTTTVIYPTHVTVEHIPRQIAVDVGRAPRHMILWGVIDGLSNVHKHRWLIDNREMDISPDSSLRGHHAPPLTDNHAFVVLAAIEYNISGPSPVQTFAVHDRILDSQMDFGIYVLEIIDNWGSSDTCLYRVQIHGEPASLDTHRER</sequence>
<evidence type="ECO:0000256" key="2">
    <source>
        <dbReference type="ARBA" id="ARBA00022692"/>
    </source>
</evidence>
<dbReference type="InterPro" id="IPR012919">
    <property type="entry name" value="SUN_dom"/>
</dbReference>
<evidence type="ECO:0000256" key="3">
    <source>
        <dbReference type="ARBA" id="ARBA00022989"/>
    </source>
</evidence>
<evidence type="ECO:0000256" key="4">
    <source>
        <dbReference type="ARBA" id="ARBA00023136"/>
    </source>
</evidence>
<accession>A0AAD7THE2</accession>
<organism evidence="8 9">
    <name type="scientific">Trametes cubensis</name>
    <dbReference type="NCBI Taxonomy" id="1111947"/>
    <lineage>
        <taxon>Eukaryota</taxon>
        <taxon>Fungi</taxon>
        <taxon>Dikarya</taxon>
        <taxon>Basidiomycota</taxon>
        <taxon>Agaricomycotina</taxon>
        <taxon>Agaricomycetes</taxon>
        <taxon>Polyporales</taxon>
        <taxon>Polyporaceae</taxon>
        <taxon>Trametes</taxon>
    </lineage>
</organism>
<keyword evidence="9" id="KW-1185">Reference proteome</keyword>
<evidence type="ECO:0000313" key="8">
    <source>
        <dbReference type="EMBL" id="KAJ8456632.1"/>
    </source>
</evidence>
<keyword evidence="4 6" id="KW-0472">Membrane</keyword>
<keyword evidence="2 6" id="KW-0812">Transmembrane</keyword>
<evidence type="ECO:0000256" key="1">
    <source>
        <dbReference type="ARBA" id="ARBA00004370"/>
    </source>
</evidence>
<feature type="compositionally biased region" description="Basic and acidic residues" evidence="5">
    <location>
        <begin position="100"/>
        <end position="112"/>
    </location>
</feature>
<dbReference type="GO" id="GO:0034993">
    <property type="term" value="C:meiotic nuclear membrane microtubule tethering complex"/>
    <property type="evidence" value="ECO:0007669"/>
    <property type="project" value="TreeGrafter"/>
</dbReference>
<feature type="transmembrane region" description="Helical" evidence="6">
    <location>
        <begin position="6"/>
        <end position="22"/>
    </location>
</feature>
<gene>
    <name evidence="8" type="ORF">ONZ51_g12007</name>
</gene>
<dbReference type="InterPro" id="IPR045119">
    <property type="entry name" value="SUN1-5"/>
</dbReference>
<feature type="compositionally biased region" description="Low complexity" evidence="5">
    <location>
        <begin position="298"/>
        <end position="308"/>
    </location>
</feature>
<dbReference type="GO" id="GO:0043495">
    <property type="term" value="F:protein-membrane adaptor activity"/>
    <property type="evidence" value="ECO:0007669"/>
    <property type="project" value="TreeGrafter"/>
</dbReference>